<gene>
    <name evidence="1" type="ORF">CLIB1444_11S03224</name>
</gene>
<name>A0ACA9YDQ4_9ASCO</name>
<accession>A0ACA9YDQ4</accession>
<dbReference type="EMBL" id="CALSDN010000011">
    <property type="protein sequence ID" value="CAH6722879.1"/>
    <property type="molecule type" value="Genomic_DNA"/>
</dbReference>
<proteinExistence type="predicted"/>
<comment type="caution">
    <text evidence="1">The sequence shown here is derived from an EMBL/GenBank/DDBJ whole genome shotgun (WGS) entry which is preliminary data.</text>
</comment>
<organism evidence="1 2">
    <name type="scientific">[Candida] jaroonii</name>
    <dbReference type="NCBI Taxonomy" id="467808"/>
    <lineage>
        <taxon>Eukaryota</taxon>
        <taxon>Fungi</taxon>
        <taxon>Dikarya</taxon>
        <taxon>Ascomycota</taxon>
        <taxon>Saccharomycotina</taxon>
        <taxon>Pichiomycetes</taxon>
        <taxon>Debaryomycetaceae</taxon>
        <taxon>Yamadazyma</taxon>
    </lineage>
</organism>
<reference evidence="1" key="1">
    <citation type="submission" date="2022-06" db="EMBL/GenBank/DDBJ databases">
        <authorList>
            <person name="Legras J.-L."/>
            <person name="Devillers H."/>
            <person name="Grondin C."/>
        </authorList>
    </citation>
    <scope>NUCLEOTIDE SEQUENCE</scope>
    <source>
        <strain evidence="1">CLIB 1444</strain>
    </source>
</reference>
<evidence type="ECO:0000313" key="1">
    <source>
        <dbReference type="EMBL" id="CAH6722879.1"/>
    </source>
</evidence>
<sequence length="421" mass="48314">MTASPPHTTSPTSTSPQILTTRTMNSITFNQDNSCISIGTDQYQKIFNVEPFGEIYSDDIPTVFIKILFSTSLTIVIPKEKDNRILKIHNLKQKLKICELIFPSTIIDVKVNKKRLLVALDIGQLYIYDLSCVKLMKIIELKKGFIGDLSNDDNSLLVIPMSLIPDNNDIFKGVNIESLIKFDTHKSTQNYDGYVLVFDTINLKPVLIMKCHSSKLKKIVISQNLIATASVKGTIIRVFHLSFNDNGDIKLFKIQNLRRGRNFSNIHFLKFNNDNSILSCGSESTIHFFKLNDIETEIAPESDDNEEEDVESSKSSDDLNENLANLLISKPVEDKSQYSFSKKIINSDYTKKLFKKLPYKEYLNNLILEPPKRSFSYIKIHERVEIGFIDDLILVVTYSGNYYQYKFRHKQCEMVNKFIVK</sequence>
<keyword evidence="2" id="KW-1185">Reference proteome</keyword>
<protein>
    <submittedName>
        <fullName evidence="1">Autophagy-related protein 21</fullName>
    </submittedName>
</protein>
<dbReference type="Proteomes" id="UP001152531">
    <property type="component" value="Unassembled WGS sequence"/>
</dbReference>
<evidence type="ECO:0000313" key="2">
    <source>
        <dbReference type="Proteomes" id="UP001152531"/>
    </source>
</evidence>